<dbReference type="EMBL" id="LAZR01023708">
    <property type="protein sequence ID" value="KKL77597.1"/>
    <property type="molecule type" value="Genomic_DNA"/>
</dbReference>
<name>A0A0F9HR03_9ZZZZ</name>
<gene>
    <name evidence="1" type="ORF">LCGC14_2033330</name>
</gene>
<comment type="caution">
    <text evidence="1">The sequence shown here is derived from an EMBL/GenBank/DDBJ whole genome shotgun (WGS) entry which is preliminary data.</text>
</comment>
<sequence length="118" mass="13501">LNFNWQVDIDDADDFVAFSRALFFRNNPLYDRFDQADGRFGGYLSKEMCGARLKLDIKPITVGPPSERVERLLFAFNVHKDVGGDTAVKEIEEMVGRWNDALDQTSAIVASLEGWKWR</sequence>
<accession>A0A0F9HR03</accession>
<feature type="non-terminal residue" evidence="1">
    <location>
        <position position="1"/>
    </location>
</feature>
<protein>
    <submittedName>
        <fullName evidence="1">Uncharacterized protein</fullName>
    </submittedName>
</protein>
<organism evidence="1">
    <name type="scientific">marine sediment metagenome</name>
    <dbReference type="NCBI Taxonomy" id="412755"/>
    <lineage>
        <taxon>unclassified sequences</taxon>
        <taxon>metagenomes</taxon>
        <taxon>ecological metagenomes</taxon>
    </lineage>
</organism>
<evidence type="ECO:0000313" key="1">
    <source>
        <dbReference type="EMBL" id="KKL77597.1"/>
    </source>
</evidence>
<proteinExistence type="predicted"/>
<dbReference type="AlphaFoldDB" id="A0A0F9HR03"/>
<reference evidence="1" key="1">
    <citation type="journal article" date="2015" name="Nature">
        <title>Complex archaea that bridge the gap between prokaryotes and eukaryotes.</title>
        <authorList>
            <person name="Spang A."/>
            <person name="Saw J.H."/>
            <person name="Jorgensen S.L."/>
            <person name="Zaremba-Niedzwiedzka K."/>
            <person name="Martijn J."/>
            <person name="Lind A.E."/>
            <person name="van Eijk R."/>
            <person name="Schleper C."/>
            <person name="Guy L."/>
            <person name="Ettema T.J."/>
        </authorList>
    </citation>
    <scope>NUCLEOTIDE SEQUENCE</scope>
</reference>